<dbReference type="PANTHER" id="PTHR34794:SF1">
    <property type="entry name" value="OS10G0101800 PROTEIN"/>
    <property type="match status" value="1"/>
</dbReference>
<dbReference type="InterPro" id="IPR039610">
    <property type="entry name" value="VQ29"/>
</dbReference>
<name>A0AAN7KZ15_TRANT</name>
<evidence type="ECO:0000313" key="4">
    <source>
        <dbReference type="Proteomes" id="UP001346149"/>
    </source>
</evidence>
<evidence type="ECO:0000313" key="3">
    <source>
        <dbReference type="EMBL" id="KAK4772585.1"/>
    </source>
</evidence>
<dbReference type="EMBL" id="JAXQNO010000020">
    <property type="protein sequence ID" value="KAK4772585.1"/>
    <property type="molecule type" value="Genomic_DNA"/>
</dbReference>
<dbReference type="PANTHER" id="PTHR34794">
    <property type="entry name" value="EXPRESSED PROTEIN"/>
    <property type="match status" value="1"/>
</dbReference>
<evidence type="ECO:0000256" key="1">
    <source>
        <dbReference type="SAM" id="MobiDB-lite"/>
    </source>
</evidence>
<gene>
    <name evidence="3" type="ORF">SAY86_014360</name>
</gene>
<reference evidence="3 4" key="1">
    <citation type="journal article" date="2023" name="Hortic Res">
        <title>Pangenome of water caltrop reveals structural variations and asymmetric subgenome divergence after allopolyploidization.</title>
        <authorList>
            <person name="Zhang X."/>
            <person name="Chen Y."/>
            <person name="Wang L."/>
            <person name="Yuan Y."/>
            <person name="Fang M."/>
            <person name="Shi L."/>
            <person name="Lu R."/>
            <person name="Comes H.P."/>
            <person name="Ma Y."/>
            <person name="Chen Y."/>
            <person name="Huang G."/>
            <person name="Zhou Y."/>
            <person name="Zheng Z."/>
            <person name="Qiu Y."/>
        </authorList>
    </citation>
    <scope>NUCLEOTIDE SEQUENCE [LARGE SCALE GENOMIC DNA]</scope>
    <source>
        <strain evidence="3">F231</strain>
    </source>
</reference>
<feature type="domain" description="VQ" evidence="2">
    <location>
        <begin position="83"/>
        <end position="106"/>
    </location>
</feature>
<keyword evidence="4" id="KW-1185">Reference proteome</keyword>
<dbReference type="Pfam" id="PF05678">
    <property type="entry name" value="VQ"/>
    <property type="match status" value="1"/>
</dbReference>
<dbReference type="Proteomes" id="UP001346149">
    <property type="component" value="Unassembled WGS sequence"/>
</dbReference>
<comment type="caution">
    <text evidence="3">The sequence shown here is derived from an EMBL/GenBank/DDBJ whole genome shotgun (WGS) entry which is preliminary data.</text>
</comment>
<feature type="region of interest" description="Disordered" evidence="1">
    <location>
        <begin position="25"/>
        <end position="84"/>
    </location>
</feature>
<dbReference type="InterPro" id="IPR008889">
    <property type="entry name" value="VQ"/>
</dbReference>
<protein>
    <recommendedName>
        <fullName evidence="2">VQ domain-containing protein</fullName>
    </recommendedName>
</protein>
<organism evidence="3 4">
    <name type="scientific">Trapa natans</name>
    <name type="common">Water chestnut</name>
    <dbReference type="NCBI Taxonomy" id="22666"/>
    <lineage>
        <taxon>Eukaryota</taxon>
        <taxon>Viridiplantae</taxon>
        <taxon>Streptophyta</taxon>
        <taxon>Embryophyta</taxon>
        <taxon>Tracheophyta</taxon>
        <taxon>Spermatophyta</taxon>
        <taxon>Magnoliopsida</taxon>
        <taxon>eudicotyledons</taxon>
        <taxon>Gunneridae</taxon>
        <taxon>Pentapetalae</taxon>
        <taxon>rosids</taxon>
        <taxon>malvids</taxon>
        <taxon>Myrtales</taxon>
        <taxon>Lythraceae</taxon>
        <taxon>Trapa</taxon>
    </lineage>
</organism>
<proteinExistence type="predicted"/>
<feature type="compositionally biased region" description="Polar residues" evidence="1">
    <location>
        <begin position="65"/>
        <end position="75"/>
    </location>
</feature>
<accession>A0AAN7KZ15</accession>
<sequence length="216" mass="23044">METNYFFDSSDSSLSYHYHLGVPPPAPAPAPTTTTSIQNSFNHQLPTSSLHRSLHSVRKPVQPNKPWSSSGSRKPTSLLPPNPTRVYKVDHMKFRELVQMLTGTASSAAAAAVSDSQPRRLREVAPPPLDLTASALPEKSAESSAAAKVSSPLSALYRELMSETLPDAKMASRHRGMTDASGTVLLGLGLSPSSSLPWSSVPLLSLSLSLSPGNFL</sequence>
<dbReference type="AlphaFoldDB" id="A0AAN7KZ15"/>
<feature type="compositionally biased region" description="Polar residues" evidence="1">
    <location>
        <begin position="36"/>
        <end position="51"/>
    </location>
</feature>
<evidence type="ECO:0000259" key="2">
    <source>
        <dbReference type="Pfam" id="PF05678"/>
    </source>
</evidence>